<dbReference type="AlphaFoldDB" id="K1PRD8"/>
<dbReference type="InParanoid" id="K1PRD8"/>
<evidence type="ECO:0000313" key="2">
    <source>
        <dbReference type="EMBL" id="EKC21389.1"/>
    </source>
</evidence>
<name>K1PRD8_MAGGI</name>
<proteinExistence type="predicted"/>
<dbReference type="EMBL" id="JH815705">
    <property type="protein sequence ID" value="EKC21389.1"/>
    <property type="molecule type" value="Genomic_DNA"/>
</dbReference>
<organism evidence="2">
    <name type="scientific">Magallana gigas</name>
    <name type="common">Pacific oyster</name>
    <name type="synonym">Crassostrea gigas</name>
    <dbReference type="NCBI Taxonomy" id="29159"/>
    <lineage>
        <taxon>Eukaryota</taxon>
        <taxon>Metazoa</taxon>
        <taxon>Spiralia</taxon>
        <taxon>Lophotrochozoa</taxon>
        <taxon>Mollusca</taxon>
        <taxon>Bivalvia</taxon>
        <taxon>Autobranchia</taxon>
        <taxon>Pteriomorphia</taxon>
        <taxon>Ostreida</taxon>
        <taxon>Ostreoidea</taxon>
        <taxon>Ostreidae</taxon>
        <taxon>Magallana</taxon>
    </lineage>
</organism>
<feature type="compositionally biased region" description="Basic and acidic residues" evidence="1">
    <location>
        <begin position="1"/>
        <end position="11"/>
    </location>
</feature>
<evidence type="ECO:0000256" key="1">
    <source>
        <dbReference type="SAM" id="MobiDB-lite"/>
    </source>
</evidence>
<protein>
    <submittedName>
        <fullName evidence="2">Uncharacterized protein</fullName>
    </submittedName>
</protein>
<sequence length="147" mass="17643">MLTGLKTDEVSRGMTADGLDDRRKRNRDEMEHGRGFFKDRRMDREFTHSRAPPPPMPPYGPPPPGFAMDPMNPYGSHYDQRPREYMMTSQEFNMASISRSRADKRSYERDVDDFLRRTTEGSRRRRHSSGDRERSRERDRHRHRDRR</sequence>
<reference evidence="2" key="1">
    <citation type="journal article" date="2012" name="Nature">
        <title>The oyster genome reveals stress adaptation and complexity of shell formation.</title>
        <authorList>
            <person name="Zhang G."/>
            <person name="Fang X."/>
            <person name="Guo X."/>
            <person name="Li L."/>
            <person name="Luo R."/>
            <person name="Xu F."/>
            <person name="Yang P."/>
            <person name="Zhang L."/>
            <person name="Wang X."/>
            <person name="Qi H."/>
            <person name="Xiong Z."/>
            <person name="Que H."/>
            <person name="Xie Y."/>
            <person name="Holland P.W."/>
            <person name="Paps J."/>
            <person name="Zhu Y."/>
            <person name="Wu F."/>
            <person name="Chen Y."/>
            <person name="Wang J."/>
            <person name="Peng C."/>
            <person name="Meng J."/>
            <person name="Yang L."/>
            <person name="Liu J."/>
            <person name="Wen B."/>
            <person name="Zhang N."/>
            <person name="Huang Z."/>
            <person name="Zhu Q."/>
            <person name="Feng Y."/>
            <person name="Mount A."/>
            <person name="Hedgecock D."/>
            <person name="Xu Z."/>
            <person name="Liu Y."/>
            <person name="Domazet-Loso T."/>
            <person name="Du Y."/>
            <person name="Sun X."/>
            <person name="Zhang S."/>
            <person name="Liu B."/>
            <person name="Cheng P."/>
            <person name="Jiang X."/>
            <person name="Li J."/>
            <person name="Fan D."/>
            <person name="Wang W."/>
            <person name="Fu W."/>
            <person name="Wang T."/>
            <person name="Wang B."/>
            <person name="Zhang J."/>
            <person name="Peng Z."/>
            <person name="Li Y."/>
            <person name="Li N."/>
            <person name="Wang J."/>
            <person name="Chen M."/>
            <person name="He Y."/>
            <person name="Tan F."/>
            <person name="Song X."/>
            <person name="Zheng Q."/>
            <person name="Huang R."/>
            <person name="Yang H."/>
            <person name="Du X."/>
            <person name="Chen L."/>
            <person name="Yang M."/>
            <person name="Gaffney P.M."/>
            <person name="Wang S."/>
            <person name="Luo L."/>
            <person name="She Z."/>
            <person name="Ming Y."/>
            <person name="Huang W."/>
            <person name="Zhang S."/>
            <person name="Huang B."/>
            <person name="Zhang Y."/>
            <person name="Qu T."/>
            <person name="Ni P."/>
            <person name="Miao G."/>
            <person name="Wang J."/>
            <person name="Wang Q."/>
            <person name="Steinberg C.E."/>
            <person name="Wang H."/>
            <person name="Li N."/>
            <person name="Qian L."/>
            <person name="Zhang G."/>
            <person name="Li Y."/>
            <person name="Yang H."/>
            <person name="Liu X."/>
            <person name="Wang J."/>
            <person name="Yin Y."/>
            <person name="Wang J."/>
        </authorList>
    </citation>
    <scope>NUCLEOTIDE SEQUENCE [LARGE SCALE GENOMIC DNA]</scope>
    <source>
        <strain evidence="2">05x7-T-G4-1.051#20</strain>
    </source>
</reference>
<feature type="region of interest" description="Disordered" evidence="1">
    <location>
        <begin position="1"/>
        <end position="80"/>
    </location>
</feature>
<accession>K1PRD8</accession>
<feature type="compositionally biased region" description="Pro residues" evidence="1">
    <location>
        <begin position="51"/>
        <end position="65"/>
    </location>
</feature>
<feature type="compositionally biased region" description="Basic and acidic residues" evidence="1">
    <location>
        <begin position="100"/>
        <end position="138"/>
    </location>
</feature>
<feature type="region of interest" description="Disordered" evidence="1">
    <location>
        <begin position="95"/>
        <end position="147"/>
    </location>
</feature>
<gene>
    <name evidence="2" type="ORF">CGI_10003988</name>
</gene>
<dbReference type="HOGENOM" id="CLU_1769867_0_0_1"/>
<feature type="compositionally biased region" description="Basic and acidic residues" evidence="1">
    <location>
        <begin position="19"/>
        <end position="48"/>
    </location>
</feature>